<evidence type="ECO:0000313" key="2">
    <source>
        <dbReference type="EMBL" id="SUA21030.1"/>
    </source>
</evidence>
<dbReference type="GO" id="GO:0006886">
    <property type="term" value="P:intracellular protein transport"/>
    <property type="evidence" value="ECO:0007669"/>
    <property type="project" value="InterPro"/>
</dbReference>
<dbReference type="PANTHER" id="PTHR30612:SF0">
    <property type="entry name" value="CHLOROPLAST PROTEIN-TRANSPORTING ATPASE"/>
    <property type="match status" value="1"/>
</dbReference>
<name>A0A378VY32_NEIGO</name>
<sequence length="171" mass="19790">MRLFALDRAAAILNRLAPERGVAIEHNLLTRQIEGAQRKVEGRNFDMRKQVLEYDDVANEQRKVIYSQRNEILTSKDIGDLMQEIRSGAVSDLVDTYMPPDSMEEQWDIPTLENRLAAEFRLQEDIQSWLKADNAIDGQDIKERLIERIENEYAAKPNWSASRQWLISSAT</sequence>
<evidence type="ECO:0000259" key="1">
    <source>
        <dbReference type="Pfam" id="PF07516"/>
    </source>
</evidence>
<dbReference type="InterPro" id="IPR011116">
    <property type="entry name" value="SecA_Wing/Scaffold"/>
</dbReference>
<dbReference type="GO" id="GO:0031522">
    <property type="term" value="C:cell envelope Sec protein transport complex"/>
    <property type="evidence" value="ECO:0007669"/>
    <property type="project" value="TreeGrafter"/>
</dbReference>
<accession>A0A378VY32</accession>
<feature type="domain" description="SecA Wing/Scaffold" evidence="1">
    <location>
        <begin position="23"/>
        <end position="157"/>
    </location>
</feature>
<dbReference type="GO" id="GO:0017038">
    <property type="term" value="P:protein import"/>
    <property type="evidence" value="ECO:0007669"/>
    <property type="project" value="InterPro"/>
</dbReference>
<dbReference type="GO" id="GO:0005886">
    <property type="term" value="C:plasma membrane"/>
    <property type="evidence" value="ECO:0007669"/>
    <property type="project" value="TreeGrafter"/>
</dbReference>
<organism evidence="2">
    <name type="scientific">Neisseria gonorrhoeae</name>
    <dbReference type="NCBI Taxonomy" id="485"/>
    <lineage>
        <taxon>Bacteria</taxon>
        <taxon>Pseudomonadati</taxon>
        <taxon>Pseudomonadota</taxon>
        <taxon>Betaproteobacteria</taxon>
        <taxon>Neisseriales</taxon>
        <taxon>Neisseriaceae</taxon>
        <taxon>Neisseria</taxon>
    </lineage>
</organism>
<proteinExistence type="predicted"/>
<dbReference type="Gene3D" id="1.10.3060.10">
    <property type="entry name" value="Helical scaffold and wing domains of SecA"/>
    <property type="match status" value="1"/>
</dbReference>
<gene>
    <name evidence="2" type="primary">secA_1</name>
    <name evidence="2" type="ORF">NCTC11421_01137</name>
</gene>
<reference evidence="2" key="1">
    <citation type="submission" date="2018-06" db="EMBL/GenBank/DDBJ databases">
        <authorList>
            <consortium name="Pathogen Informatics"/>
            <person name="Doyle S."/>
        </authorList>
    </citation>
    <scope>NUCLEOTIDE SEQUENCE [LARGE SCALE GENOMIC DNA]</scope>
    <source>
        <strain evidence="2">NCTC11421</strain>
    </source>
</reference>
<protein>
    <submittedName>
        <fullName evidence="2">Preprotein translocase subunit SecA</fullName>
    </submittedName>
</protein>
<dbReference type="GO" id="GO:0043952">
    <property type="term" value="P:protein transport by the Sec complex"/>
    <property type="evidence" value="ECO:0007669"/>
    <property type="project" value="TreeGrafter"/>
</dbReference>
<dbReference type="Pfam" id="PF07516">
    <property type="entry name" value="SecA_SW"/>
    <property type="match status" value="1"/>
</dbReference>
<dbReference type="EMBL" id="UGRI01000001">
    <property type="protein sequence ID" value="SUA21030.1"/>
    <property type="molecule type" value="Genomic_DNA"/>
</dbReference>
<dbReference type="SUPFAM" id="SSF81886">
    <property type="entry name" value="Helical scaffold and wing domains of SecA"/>
    <property type="match status" value="1"/>
</dbReference>
<dbReference type="GO" id="GO:0005829">
    <property type="term" value="C:cytosol"/>
    <property type="evidence" value="ECO:0007669"/>
    <property type="project" value="TreeGrafter"/>
</dbReference>
<dbReference type="GO" id="GO:0005524">
    <property type="term" value="F:ATP binding"/>
    <property type="evidence" value="ECO:0007669"/>
    <property type="project" value="InterPro"/>
</dbReference>
<dbReference type="PANTHER" id="PTHR30612">
    <property type="entry name" value="SECA INNER MEMBRANE COMPONENT OF SEC PROTEIN SECRETION SYSTEM"/>
    <property type="match status" value="1"/>
</dbReference>
<dbReference type="InterPro" id="IPR000185">
    <property type="entry name" value="SecA"/>
</dbReference>
<dbReference type="AlphaFoldDB" id="A0A378VY32"/>
<dbReference type="GO" id="GO:0006605">
    <property type="term" value="P:protein targeting"/>
    <property type="evidence" value="ECO:0007669"/>
    <property type="project" value="InterPro"/>
</dbReference>
<dbReference type="InterPro" id="IPR036266">
    <property type="entry name" value="SecA_Wing/Scaffold_sf"/>
</dbReference>